<evidence type="ECO:0000313" key="2">
    <source>
        <dbReference type="EMBL" id="NKE68663.1"/>
    </source>
</evidence>
<accession>A0A7X6I8Q0</accession>
<proteinExistence type="inferred from homology"/>
<dbReference type="InterPro" id="IPR015034">
    <property type="entry name" value="Bles03"/>
</dbReference>
<comment type="caution">
    <text evidence="2">The sequence shown here is derived from an EMBL/GenBank/DDBJ whole genome shotgun (WGS) entry which is preliminary data.</text>
</comment>
<sequence length="131" mass="14693">MNTGDSLLRPSTTMGEPWLVLTAPGQVFESTRRSGKWLIPKGGDAVDGAWINVLGLVSAGALLCAKVSTRQSRLLGGYPEHVICVYTRDWRDRADVMEVREVLRAAGFAERLRYKRDLDTYRGVERFTYEA</sequence>
<dbReference type="AlphaFoldDB" id="A0A7X6I8Q0"/>
<comment type="similarity">
    <text evidence="1">Belongs to the UPF0696 family.</text>
</comment>
<protein>
    <submittedName>
        <fullName evidence="2">DUF1917 domain-containing protein</fullName>
    </submittedName>
</protein>
<dbReference type="PANTHER" id="PTHR31977">
    <property type="entry name" value="UPF0696 PROTEIN C11ORF68"/>
    <property type="match status" value="1"/>
</dbReference>
<dbReference type="PANTHER" id="PTHR31977:SF1">
    <property type="entry name" value="UPF0696 PROTEIN C11ORF68"/>
    <property type="match status" value="1"/>
</dbReference>
<dbReference type="Proteomes" id="UP000521868">
    <property type="component" value="Unassembled WGS sequence"/>
</dbReference>
<organism evidence="2 3">
    <name type="scientific">Ramlibacter lithotrophicus</name>
    <dbReference type="NCBI Taxonomy" id="2606681"/>
    <lineage>
        <taxon>Bacteria</taxon>
        <taxon>Pseudomonadati</taxon>
        <taxon>Pseudomonadota</taxon>
        <taxon>Betaproteobacteria</taxon>
        <taxon>Burkholderiales</taxon>
        <taxon>Comamonadaceae</taxon>
        <taxon>Ramlibacter</taxon>
    </lineage>
</organism>
<dbReference type="EMBL" id="VTOX01000011">
    <property type="protein sequence ID" value="NKE68663.1"/>
    <property type="molecule type" value="Genomic_DNA"/>
</dbReference>
<dbReference type="InterPro" id="IPR023398">
    <property type="entry name" value="TIF_eIF4e-like"/>
</dbReference>
<keyword evidence="3" id="KW-1185">Reference proteome</keyword>
<reference evidence="2 3" key="1">
    <citation type="journal article" date="2020" name="Nature">
        <title>Bacterial chemolithoautotrophy via manganese oxidation.</title>
        <authorList>
            <person name="Yu H."/>
            <person name="Leadbetter J.R."/>
        </authorList>
    </citation>
    <scope>NUCLEOTIDE SEQUENCE [LARGE SCALE GENOMIC DNA]</scope>
    <source>
        <strain evidence="2 3">RBP-1</strain>
    </source>
</reference>
<name>A0A7X6I8Q0_9BURK</name>
<gene>
    <name evidence="2" type="ORF">RAMLITH_22840</name>
</gene>
<dbReference type="Pfam" id="PF08939">
    <property type="entry name" value="Bles03"/>
    <property type="match status" value="1"/>
</dbReference>
<evidence type="ECO:0000256" key="1">
    <source>
        <dbReference type="ARBA" id="ARBA00010568"/>
    </source>
</evidence>
<dbReference type="SUPFAM" id="SSF55418">
    <property type="entry name" value="eIF4e-like"/>
    <property type="match status" value="1"/>
</dbReference>
<dbReference type="Gene3D" id="3.30.760.10">
    <property type="entry name" value="RNA Cap, Translation Initiation Factor Eif4e"/>
    <property type="match status" value="1"/>
</dbReference>
<evidence type="ECO:0000313" key="3">
    <source>
        <dbReference type="Proteomes" id="UP000521868"/>
    </source>
</evidence>